<dbReference type="Proteomes" id="UP000677611">
    <property type="component" value="Unassembled WGS sequence"/>
</dbReference>
<sequence>MKKSKWIYLSLVIGSILIVTSMYSLFFKTGFDITIKNKTNQNITGLTISDHREIQNFVIPTLHSNEKYKTNIKLKNMGENSLKLHYQDKNKKNMKNIFLDILKEKEKEQQKLLFKLFEKTEL</sequence>
<keyword evidence="1" id="KW-1133">Transmembrane helix</keyword>
<keyword evidence="1" id="KW-0472">Membrane</keyword>
<dbReference type="RefSeq" id="WP_208019605.1">
    <property type="nucleotide sequence ID" value="NZ_JAGDQJ010000073.1"/>
</dbReference>
<reference evidence="2 3" key="1">
    <citation type="submission" date="2021-03" db="EMBL/GenBank/DDBJ databases">
        <title>Identification of novel Bacillus strains.</title>
        <authorList>
            <person name="Xiao Z."/>
            <person name="Li Y."/>
            <person name="Shen J."/>
        </authorList>
    </citation>
    <scope>NUCLEOTIDE SEQUENCE [LARGE SCALE GENOMIC DNA]</scope>
    <source>
        <strain evidence="2 3">SY8</strain>
    </source>
</reference>
<evidence type="ECO:0000313" key="3">
    <source>
        <dbReference type="Proteomes" id="UP000677611"/>
    </source>
</evidence>
<protein>
    <submittedName>
        <fullName evidence="2">Uncharacterized protein</fullName>
    </submittedName>
</protein>
<accession>A0ABS3P605</accession>
<name>A0ABS3P605_9BACI</name>
<organism evidence="2 3">
    <name type="scientific">Bacillus arachidis</name>
    <dbReference type="NCBI Taxonomy" id="2819290"/>
    <lineage>
        <taxon>Bacteria</taxon>
        <taxon>Bacillati</taxon>
        <taxon>Bacillota</taxon>
        <taxon>Bacilli</taxon>
        <taxon>Bacillales</taxon>
        <taxon>Bacillaceae</taxon>
        <taxon>Bacillus</taxon>
    </lineage>
</organism>
<feature type="transmembrane region" description="Helical" evidence="1">
    <location>
        <begin position="6"/>
        <end position="26"/>
    </location>
</feature>
<evidence type="ECO:0000256" key="1">
    <source>
        <dbReference type="SAM" id="Phobius"/>
    </source>
</evidence>
<proteinExistence type="predicted"/>
<keyword evidence="1" id="KW-0812">Transmembrane</keyword>
<keyword evidence="3" id="KW-1185">Reference proteome</keyword>
<comment type="caution">
    <text evidence="2">The sequence shown here is derived from an EMBL/GenBank/DDBJ whole genome shotgun (WGS) entry which is preliminary data.</text>
</comment>
<evidence type="ECO:0000313" key="2">
    <source>
        <dbReference type="EMBL" id="MBO1628612.1"/>
    </source>
</evidence>
<dbReference type="EMBL" id="JAGDQJ010000073">
    <property type="protein sequence ID" value="MBO1628612.1"/>
    <property type="molecule type" value="Genomic_DNA"/>
</dbReference>
<gene>
    <name evidence="2" type="ORF">J4P90_26240</name>
</gene>